<dbReference type="SUPFAM" id="SSF143430">
    <property type="entry name" value="TTP0101/SSO1404-like"/>
    <property type="match status" value="1"/>
</dbReference>
<dbReference type="HAMAP" id="MF_01471">
    <property type="entry name" value="Cas2"/>
    <property type="match status" value="1"/>
</dbReference>
<evidence type="ECO:0000256" key="6">
    <source>
        <dbReference type="ARBA" id="ARBA00022801"/>
    </source>
</evidence>
<accession>A0A7J5TLJ6</accession>
<keyword evidence="4 9" id="KW-0479">Metal-binding</keyword>
<comment type="function">
    <text evidence="9">CRISPR (clustered regularly interspaced short palindromic repeat), is an adaptive immune system that provides protection against mobile genetic elements (viruses, transposable elements and conjugative plasmids). CRISPR clusters contain sequences complementary to antecedent mobile elements and target invading nucleic acids. CRISPR clusters are transcribed and processed into CRISPR RNA (crRNA). Functions as a ssRNA-specific endoribonuclease. Involved in the integration of spacer DNA into the CRISPR cassette.</text>
</comment>
<keyword evidence="5 9" id="KW-0255">Endonuclease</keyword>
<keyword evidence="7 9" id="KW-0460">Magnesium</keyword>
<evidence type="ECO:0000256" key="1">
    <source>
        <dbReference type="ARBA" id="ARBA00001946"/>
    </source>
</evidence>
<evidence type="ECO:0000256" key="7">
    <source>
        <dbReference type="ARBA" id="ARBA00022842"/>
    </source>
</evidence>
<dbReference type="InterPro" id="IPR021127">
    <property type="entry name" value="CRISPR_associated_Cas2"/>
</dbReference>
<dbReference type="Pfam" id="PF09827">
    <property type="entry name" value="CRISPR_Cas2"/>
    <property type="match status" value="1"/>
</dbReference>
<comment type="caution">
    <text evidence="10">The sequence shown here is derived from an EMBL/GenBank/DDBJ whole genome shotgun (WGS) entry which is preliminary data.</text>
</comment>
<evidence type="ECO:0000256" key="8">
    <source>
        <dbReference type="ARBA" id="ARBA00023118"/>
    </source>
</evidence>
<keyword evidence="8 9" id="KW-0051">Antiviral defense</keyword>
<dbReference type="RefSeq" id="WP_003821723.1">
    <property type="nucleotide sequence ID" value="NZ_JADNCY010000012.1"/>
</dbReference>
<organism evidence="10 11">
    <name type="scientific">Bifidobacterium bifidum</name>
    <dbReference type="NCBI Taxonomy" id="1681"/>
    <lineage>
        <taxon>Bacteria</taxon>
        <taxon>Bacillati</taxon>
        <taxon>Actinomycetota</taxon>
        <taxon>Actinomycetes</taxon>
        <taxon>Bifidobacteriales</taxon>
        <taxon>Bifidobacteriaceae</taxon>
        <taxon>Bifidobacterium</taxon>
    </lineage>
</organism>
<dbReference type="InterPro" id="IPR019199">
    <property type="entry name" value="Virulence_VapD/CRISPR_Cas2"/>
</dbReference>
<name>A0A7J5TLJ6_BIFBI</name>
<dbReference type="EMBL" id="WDOP01000027">
    <property type="protein sequence ID" value="KAB7485533.1"/>
    <property type="molecule type" value="Genomic_DNA"/>
</dbReference>
<comment type="subunit">
    <text evidence="9">Homodimer, forms a heterotetramer with a Cas1 homodimer.</text>
</comment>
<dbReference type="GO" id="GO:0004521">
    <property type="term" value="F:RNA endonuclease activity"/>
    <property type="evidence" value="ECO:0007669"/>
    <property type="project" value="InterPro"/>
</dbReference>
<dbReference type="EC" id="3.1.-.-" evidence="9"/>
<sequence>MRVIVFFDLPMKTANERKIYAEFRKNLIREGFLMIQESVYVRVATTRESAHFLENRVASFAPAEGLVQSLIITEKQYSSIRFLAGSMIDDAQNSDDRTVII</sequence>
<evidence type="ECO:0000313" key="10">
    <source>
        <dbReference type="EMBL" id="KAB7485533.1"/>
    </source>
</evidence>
<evidence type="ECO:0000256" key="3">
    <source>
        <dbReference type="ARBA" id="ARBA00022722"/>
    </source>
</evidence>
<evidence type="ECO:0000256" key="2">
    <source>
        <dbReference type="ARBA" id="ARBA00009959"/>
    </source>
</evidence>
<dbReference type="Proteomes" id="UP000451386">
    <property type="component" value="Unassembled WGS sequence"/>
</dbReference>
<keyword evidence="3 9" id="KW-0540">Nuclease</keyword>
<comment type="similarity">
    <text evidence="2 9">Belongs to the CRISPR-associated endoribonuclease Cas2 protein family.</text>
</comment>
<gene>
    <name evidence="9 10" type="primary">cas2</name>
    <name evidence="10" type="ORF">GBA83_10220</name>
</gene>
<dbReference type="GO" id="GO:0051607">
    <property type="term" value="P:defense response to virus"/>
    <property type="evidence" value="ECO:0007669"/>
    <property type="project" value="UniProtKB-UniRule"/>
</dbReference>
<protein>
    <recommendedName>
        <fullName evidence="9">CRISPR-associated endoribonuclease Cas2</fullName>
        <ecNumber evidence="9">3.1.-.-</ecNumber>
    </recommendedName>
</protein>
<dbReference type="AlphaFoldDB" id="A0A7J5TLJ6"/>
<dbReference type="NCBIfam" id="TIGR01573">
    <property type="entry name" value="cas2"/>
    <property type="match status" value="1"/>
</dbReference>
<evidence type="ECO:0000256" key="5">
    <source>
        <dbReference type="ARBA" id="ARBA00022759"/>
    </source>
</evidence>
<feature type="binding site" evidence="9">
    <location>
        <position position="8"/>
    </location>
    <ligand>
        <name>Mg(2+)</name>
        <dbReference type="ChEBI" id="CHEBI:18420"/>
        <note>catalytic</note>
    </ligand>
</feature>
<evidence type="ECO:0000256" key="4">
    <source>
        <dbReference type="ARBA" id="ARBA00022723"/>
    </source>
</evidence>
<dbReference type="GO" id="GO:0043571">
    <property type="term" value="P:maintenance of CRISPR repeat elements"/>
    <property type="evidence" value="ECO:0007669"/>
    <property type="project" value="UniProtKB-UniRule"/>
</dbReference>
<comment type="cofactor">
    <cofactor evidence="1 9">
        <name>Mg(2+)</name>
        <dbReference type="ChEBI" id="CHEBI:18420"/>
    </cofactor>
</comment>
<evidence type="ECO:0000313" key="11">
    <source>
        <dbReference type="Proteomes" id="UP000451386"/>
    </source>
</evidence>
<proteinExistence type="inferred from homology"/>
<evidence type="ECO:0000256" key="9">
    <source>
        <dbReference type="HAMAP-Rule" id="MF_01471"/>
    </source>
</evidence>
<dbReference type="GO" id="GO:0046872">
    <property type="term" value="F:metal ion binding"/>
    <property type="evidence" value="ECO:0007669"/>
    <property type="project" value="UniProtKB-UniRule"/>
</dbReference>
<keyword evidence="6 9" id="KW-0378">Hydrolase</keyword>
<dbReference type="GO" id="GO:0016787">
    <property type="term" value="F:hydrolase activity"/>
    <property type="evidence" value="ECO:0007669"/>
    <property type="project" value="UniProtKB-KW"/>
</dbReference>
<reference evidence="10 11" key="1">
    <citation type="journal article" date="2019" name="Nat. Med.">
        <title>A library of human gut bacterial isolates paired with longitudinal multiomics data enables mechanistic microbiome research.</title>
        <authorList>
            <person name="Poyet M."/>
            <person name="Groussin M."/>
            <person name="Gibbons S.M."/>
            <person name="Avila-Pacheco J."/>
            <person name="Jiang X."/>
            <person name="Kearney S.M."/>
            <person name="Perrotta A.R."/>
            <person name="Berdy B."/>
            <person name="Zhao S."/>
            <person name="Lieberman T.D."/>
            <person name="Swanson P.K."/>
            <person name="Smith M."/>
            <person name="Roesemann S."/>
            <person name="Alexander J.E."/>
            <person name="Rich S.A."/>
            <person name="Livny J."/>
            <person name="Vlamakis H."/>
            <person name="Clish C."/>
            <person name="Bullock K."/>
            <person name="Deik A."/>
            <person name="Scott J."/>
            <person name="Pierce K.A."/>
            <person name="Xavier R.J."/>
            <person name="Alm E.J."/>
        </authorList>
    </citation>
    <scope>NUCLEOTIDE SEQUENCE [LARGE SCALE GENOMIC DNA]</scope>
    <source>
        <strain evidence="10 11">BIOML-A13</strain>
    </source>
</reference>